<dbReference type="EMBL" id="LUGH01000633">
    <property type="protein sequence ID" value="OBZ83605.1"/>
    <property type="molecule type" value="Genomic_DNA"/>
</dbReference>
<dbReference type="Proteomes" id="UP000093000">
    <property type="component" value="Unassembled WGS sequence"/>
</dbReference>
<dbReference type="InParanoid" id="A0A1C7N393"/>
<dbReference type="AlphaFoldDB" id="A0A1C7N393"/>
<feature type="compositionally biased region" description="Acidic residues" evidence="2">
    <location>
        <begin position="263"/>
        <end position="272"/>
    </location>
</feature>
<name>A0A1C7N393_9FUNG</name>
<keyword evidence="1" id="KW-0175">Coiled coil</keyword>
<reference evidence="3 4" key="1">
    <citation type="submission" date="2016-03" db="EMBL/GenBank/DDBJ databases">
        <title>Choanephora cucurbitarum.</title>
        <authorList>
            <person name="Min B."/>
            <person name="Park H."/>
            <person name="Park J.-H."/>
            <person name="Shin H.-D."/>
            <person name="Choi I.-G."/>
        </authorList>
    </citation>
    <scope>NUCLEOTIDE SEQUENCE [LARGE SCALE GENOMIC DNA]</scope>
    <source>
        <strain evidence="3 4">KUS-F28377</strain>
    </source>
</reference>
<dbReference type="OrthoDB" id="8064436at2759"/>
<accession>A0A1C7N393</accession>
<protein>
    <recommendedName>
        <fullName evidence="5">DNA repair protein XRCC4</fullName>
    </recommendedName>
</protein>
<gene>
    <name evidence="3" type="ORF">A0J61_08345</name>
</gene>
<proteinExistence type="predicted"/>
<evidence type="ECO:0000313" key="3">
    <source>
        <dbReference type="EMBL" id="OBZ83605.1"/>
    </source>
</evidence>
<keyword evidence="4" id="KW-1185">Reference proteome</keyword>
<comment type="caution">
    <text evidence="3">The sequence shown here is derived from an EMBL/GenBank/DDBJ whole genome shotgun (WGS) entry which is preliminary data.</text>
</comment>
<evidence type="ECO:0000313" key="4">
    <source>
        <dbReference type="Proteomes" id="UP000093000"/>
    </source>
</evidence>
<sequence>MVHLYSFYDSVTEKETFHIQSEWLGNKIELNKENESDLDYCFVTITNLVDYWNCKVTRNLLLERFQVSNALTEDHRDAVLTAALQGEQSVCGDRLEWRVSRHPEEEEKLQMKLRTYDGDVALTAGTFLLEKVAPTEKNELHQNWFKHCTIASRVCIEANRALQQRILDIEKTCNEYKETIEAMTTKMNQSKFIVLDKFTNLLNSKKRKTKAYKDEYKKSSKRRTTQASLEIKQEIQSKPLVESLEISSQTKVKSTSLPLSHEDDSDFSDDGIDCPQTVR</sequence>
<feature type="coiled-coil region" evidence="1">
    <location>
        <begin position="159"/>
        <end position="186"/>
    </location>
</feature>
<evidence type="ECO:0008006" key="5">
    <source>
        <dbReference type="Google" id="ProtNLM"/>
    </source>
</evidence>
<evidence type="ECO:0000256" key="1">
    <source>
        <dbReference type="SAM" id="Coils"/>
    </source>
</evidence>
<evidence type="ECO:0000256" key="2">
    <source>
        <dbReference type="SAM" id="MobiDB-lite"/>
    </source>
</evidence>
<organism evidence="3 4">
    <name type="scientific">Choanephora cucurbitarum</name>
    <dbReference type="NCBI Taxonomy" id="101091"/>
    <lineage>
        <taxon>Eukaryota</taxon>
        <taxon>Fungi</taxon>
        <taxon>Fungi incertae sedis</taxon>
        <taxon>Mucoromycota</taxon>
        <taxon>Mucoromycotina</taxon>
        <taxon>Mucoromycetes</taxon>
        <taxon>Mucorales</taxon>
        <taxon>Mucorineae</taxon>
        <taxon>Choanephoraceae</taxon>
        <taxon>Choanephoroideae</taxon>
        <taxon>Choanephora</taxon>
    </lineage>
</organism>
<feature type="region of interest" description="Disordered" evidence="2">
    <location>
        <begin position="246"/>
        <end position="279"/>
    </location>
</feature>
<feature type="compositionally biased region" description="Polar residues" evidence="2">
    <location>
        <begin position="246"/>
        <end position="258"/>
    </location>
</feature>
<dbReference type="STRING" id="101091.A0A1C7N393"/>